<dbReference type="SMART" id="SM00054">
    <property type="entry name" value="EFh"/>
    <property type="match status" value="2"/>
</dbReference>
<sequence length="158" mass="18971">MGGCCRSKLPPQMLPSNEIERLCSQTELSPEDIEKWYEYFIHCYPKGKLNKKQFISYYQKFREENKSTSKKIIQNLFRTFDLNNDKKIDFYEFVLANVVSINGSLYEKLKYAFNMYDLDKNKYLDRKEIEHVLRGMFDLLEIPNYDKDDLDKAINIIF</sequence>
<keyword evidence="6" id="KW-0449">Lipoprotein</keyword>
<accession>A0A8S2Y200</accession>
<dbReference type="InterPro" id="IPR002048">
    <property type="entry name" value="EF_hand_dom"/>
</dbReference>
<evidence type="ECO:0000256" key="1">
    <source>
        <dbReference type="ARBA" id="ARBA00006049"/>
    </source>
</evidence>
<reference evidence="8" key="1">
    <citation type="submission" date="2021-02" db="EMBL/GenBank/DDBJ databases">
        <authorList>
            <person name="Nowell W R."/>
        </authorList>
    </citation>
    <scope>NUCLEOTIDE SEQUENCE</scope>
</reference>
<evidence type="ECO:0000256" key="2">
    <source>
        <dbReference type="ARBA" id="ARBA00022707"/>
    </source>
</evidence>
<evidence type="ECO:0000256" key="5">
    <source>
        <dbReference type="ARBA" id="ARBA00022837"/>
    </source>
</evidence>
<proteinExistence type="inferred from homology"/>
<evidence type="ECO:0000313" key="8">
    <source>
        <dbReference type="EMBL" id="CAF4527176.1"/>
    </source>
</evidence>
<keyword evidence="3" id="KW-0479">Metal-binding</keyword>
<protein>
    <recommendedName>
        <fullName evidence="7">EF-hand domain-containing protein</fullName>
    </recommendedName>
</protein>
<evidence type="ECO:0000259" key="7">
    <source>
        <dbReference type="PROSITE" id="PS50222"/>
    </source>
</evidence>
<evidence type="ECO:0000256" key="4">
    <source>
        <dbReference type="ARBA" id="ARBA00022737"/>
    </source>
</evidence>
<dbReference type="Pfam" id="PF13405">
    <property type="entry name" value="EF-hand_6"/>
    <property type="match status" value="1"/>
</dbReference>
<gene>
    <name evidence="8" type="ORF">TMI583_LOCUS48939</name>
</gene>
<dbReference type="Pfam" id="PF13499">
    <property type="entry name" value="EF-hand_7"/>
    <property type="match status" value="1"/>
</dbReference>
<name>A0A8S2Y200_9BILA</name>
<dbReference type="AlphaFoldDB" id="A0A8S2Y200"/>
<dbReference type="SUPFAM" id="SSF47473">
    <property type="entry name" value="EF-hand"/>
    <property type="match status" value="1"/>
</dbReference>
<keyword evidence="2" id="KW-0519">Myristate</keyword>
<dbReference type="PRINTS" id="PR00450">
    <property type="entry name" value="RECOVERIN"/>
</dbReference>
<dbReference type="Proteomes" id="UP000682733">
    <property type="component" value="Unassembled WGS sequence"/>
</dbReference>
<dbReference type="PANTHER" id="PTHR23055:SF178">
    <property type="entry name" value="NEUROCALCIN HOMOLOG"/>
    <property type="match status" value="1"/>
</dbReference>
<feature type="non-terminal residue" evidence="8">
    <location>
        <position position="1"/>
    </location>
</feature>
<dbReference type="EMBL" id="CAJOBA010103044">
    <property type="protein sequence ID" value="CAF4527176.1"/>
    <property type="molecule type" value="Genomic_DNA"/>
</dbReference>
<dbReference type="InterPro" id="IPR028846">
    <property type="entry name" value="Recoverin"/>
</dbReference>
<evidence type="ECO:0000313" key="9">
    <source>
        <dbReference type="Proteomes" id="UP000682733"/>
    </source>
</evidence>
<comment type="similarity">
    <text evidence="1">Belongs to the recoverin family.</text>
</comment>
<dbReference type="GO" id="GO:0005509">
    <property type="term" value="F:calcium ion binding"/>
    <property type="evidence" value="ECO:0007669"/>
    <property type="project" value="InterPro"/>
</dbReference>
<evidence type="ECO:0000256" key="6">
    <source>
        <dbReference type="ARBA" id="ARBA00023288"/>
    </source>
</evidence>
<keyword evidence="4" id="KW-0677">Repeat</keyword>
<feature type="domain" description="EF-hand" evidence="7">
    <location>
        <begin position="104"/>
        <end position="139"/>
    </location>
</feature>
<dbReference type="InterPro" id="IPR011992">
    <property type="entry name" value="EF-hand-dom_pair"/>
</dbReference>
<organism evidence="8 9">
    <name type="scientific">Didymodactylos carnosus</name>
    <dbReference type="NCBI Taxonomy" id="1234261"/>
    <lineage>
        <taxon>Eukaryota</taxon>
        <taxon>Metazoa</taxon>
        <taxon>Spiralia</taxon>
        <taxon>Gnathifera</taxon>
        <taxon>Rotifera</taxon>
        <taxon>Eurotatoria</taxon>
        <taxon>Bdelloidea</taxon>
        <taxon>Philodinida</taxon>
        <taxon>Philodinidae</taxon>
        <taxon>Didymodactylos</taxon>
    </lineage>
</organism>
<dbReference type="PROSITE" id="PS00018">
    <property type="entry name" value="EF_HAND_1"/>
    <property type="match status" value="2"/>
</dbReference>
<dbReference type="InterPro" id="IPR018247">
    <property type="entry name" value="EF_Hand_1_Ca_BS"/>
</dbReference>
<evidence type="ECO:0000256" key="3">
    <source>
        <dbReference type="ARBA" id="ARBA00022723"/>
    </source>
</evidence>
<dbReference type="PANTHER" id="PTHR23055">
    <property type="entry name" value="CALCIUM BINDING PROTEINS"/>
    <property type="match status" value="1"/>
</dbReference>
<feature type="non-terminal residue" evidence="8">
    <location>
        <position position="158"/>
    </location>
</feature>
<dbReference type="PROSITE" id="PS50222">
    <property type="entry name" value="EF_HAND_2"/>
    <property type="match status" value="2"/>
</dbReference>
<comment type="caution">
    <text evidence="8">The sequence shown here is derived from an EMBL/GenBank/DDBJ whole genome shotgun (WGS) entry which is preliminary data.</text>
</comment>
<keyword evidence="5" id="KW-0106">Calcium</keyword>
<dbReference type="Gene3D" id="1.10.238.10">
    <property type="entry name" value="EF-hand"/>
    <property type="match status" value="1"/>
</dbReference>
<feature type="domain" description="EF-hand" evidence="7">
    <location>
        <begin position="68"/>
        <end position="103"/>
    </location>
</feature>